<accession>A0A8K0XUM1</accession>
<gene>
    <name evidence="2" type="ORF">BXZ70DRAFT_281371</name>
</gene>
<dbReference type="CDD" id="cd22191">
    <property type="entry name" value="DPBB_RlpA_EXP_N-like"/>
    <property type="match status" value="1"/>
</dbReference>
<sequence>MRLAVIGAAVATAVLPWFAYADPHVAQLQRHHNAISRRASSEVVHHKREVFNNARFTFYDVGLGACGKYNQPGDFIVALTAQQFGDGYPGPNQCCPSH</sequence>
<dbReference type="AlphaFoldDB" id="A0A8K0XUM1"/>
<reference evidence="2" key="1">
    <citation type="journal article" date="2021" name="New Phytol.">
        <title>Evolutionary innovations through gain and loss of genes in the ectomycorrhizal Boletales.</title>
        <authorList>
            <person name="Wu G."/>
            <person name="Miyauchi S."/>
            <person name="Morin E."/>
            <person name="Kuo A."/>
            <person name="Drula E."/>
            <person name="Varga T."/>
            <person name="Kohler A."/>
            <person name="Feng B."/>
            <person name="Cao Y."/>
            <person name="Lipzen A."/>
            <person name="Daum C."/>
            <person name="Hundley H."/>
            <person name="Pangilinan J."/>
            <person name="Johnson J."/>
            <person name="Barry K."/>
            <person name="LaButti K."/>
            <person name="Ng V."/>
            <person name="Ahrendt S."/>
            <person name="Min B."/>
            <person name="Choi I.G."/>
            <person name="Park H."/>
            <person name="Plett J.M."/>
            <person name="Magnuson J."/>
            <person name="Spatafora J.W."/>
            <person name="Nagy L.G."/>
            <person name="Henrissat B."/>
            <person name="Grigoriev I.V."/>
            <person name="Yang Z.L."/>
            <person name="Xu J."/>
            <person name="Martin F.M."/>
        </authorList>
    </citation>
    <scope>NUCLEOTIDE SEQUENCE</scope>
    <source>
        <strain evidence="2">KKN 215</strain>
    </source>
</reference>
<comment type="caution">
    <text evidence="2">The sequence shown here is derived from an EMBL/GenBank/DDBJ whole genome shotgun (WGS) entry which is preliminary data.</text>
</comment>
<dbReference type="EMBL" id="JAEVFJ010000002">
    <property type="protein sequence ID" value="KAH8107177.1"/>
    <property type="molecule type" value="Genomic_DNA"/>
</dbReference>
<feature type="signal peptide" evidence="1">
    <location>
        <begin position="1"/>
        <end position="21"/>
    </location>
</feature>
<keyword evidence="3" id="KW-1185">Reference proteome</keyword>
<evidence type="ECO:0000256" key="1">
    <source>
        <dbReference type="SAM" id="SignalP"/>
    </source>
</evidence>
<feature type="chain" id="PRO_5035462721" evidence="1">
    <location>
        <begin position="22"/>
        <end position="98"/>
    </location>
</feature>
<name>A0A8K0XUM1_9AGAR</name>
<keyword evidence="1" id="KW-0732">Signal</keyword>
<dbReference type="Proteomes" id="UP000813824">
    <property type="component" value="Unassembled WGS sequence"/>
</dbReference>
<protein>
    <submittedName>
        <fullName evidence="2">Uncharacterized protein</fullName>
    </submittedName>
</protein>
<organism evidence="2 3">
    <name type="scientific">Cristinia sonorae</name>
    <dbReference type="NCBI Taxonomy" id="1940300"/>
    <lineage>
        <taxon>Eukaryota</taxon>
        <taxon>Fungi</taxon>
        <taxon>Dikarya</taxon>
        <taxon>Basidiomycota</taxon>
        <taxon>Agaricomycotina</taxon>
        <taxon>Agaricomycetes</taxon>
        <taxon>Agaricomycetidae</taxon>
        <taxon>Agaricales</taxon>
        <taxon>Pleurotineae</taxon>
        <taxon>Stephanosporaceae</taxon>
        <taxon>Cristinia</taxon>
    </lineage>
</organism>
<evidence type="ECO:0000313" key="3">
    <source>
        <dbReference type="Proteomes" id="UP000813824"/>
    </source>
</evidence>
<evidence type="ECO:0000313" key="2">
    <source>
        <dbReference type="EMBL" id="KAH8107177.1"/>
    </source>
</evidence>
<dbReference type="OrthoDB" id="623670at2759"/>
<proteinExistence type="predicted"/>